<reference evidence="1 2" key="1">
    <citation type="submission" date="2017-11" db="EMBL/GenBank/DDBJ databases">
        <title>Genome sequencing of a diverse group of Pseudomonas species.</title>
        <authorList>
            <person name="Loper J."/>
        </authorList>
    </citation>
    <scope>NUCLEOTIDE SEQUENCE [LARGE SCALE GENOMIC DNA]</scope>
    <source>
        <strain evidence="1 2">LMG 25716</strain>
    </source>
</reference>
<organism evidence="1 2">
    <name type="scientific">Pseudomonas baetica</name>
    <dbReference type="NCBI Taxonomy" id="674054"/>
    <lineage>
        <taxon>Bacteria</taxon>
        <taxon>Pseudomonadati</taxon>
        <taxon>Pseudomonadota</taxon>
        <taxon>Gammaproteobacteria</taxon>
        <taxon>Pseudomonadales</taxon>
        <taxon>Pseudomonadaceae</taxon>
        <taxon>Pseudomonas</taxon>
    </lineage>
</organism>
<evidence type="ECO:0000313" key="2">
    <source>
        <dbReference type="Proteomes" id="UP000232455"/>
    </source>
</evidence>
<evidence type="ECO:0000313" key="1">
    <source>
        <dbReference type="EMBL" id="PKA70995.1"/>
    </source>
</evidence>
<dbReference type="Proteomes" id="UP000232455">
    <property type="component" value="Unassembled WGS sequence"/>
</dbReference>
<comment type="caution">
    <text evidence="1">The sequence shown here is derived from an EMBL/GenBank/DDBJ whole genome shotgun (WGS) entry which is preliminary data.</text>
</comment>
<dbReference type="EMBL" id="PHHE01000001">
    <property type="protein sequence ID" value="PKA70995.1"/>
    <property type="molecule type" value="Genomic_DNA"/>
</dbReference>
<protein>
    <submittedName>
        <fullName evidence="1">Uncharacterized protein</fullName>
    </submittedName>
</protein>
<accession>A0ABX4Q2H4</accession>
<dbReference type="RefSeq" id="WP_157815143.1">
    <property type="nucleotide sequence ID" value="NZ_PHHE01000001.1"/>
</dbReference>
<sequence>MNQWTKTLLVLLMTASTLLVNGCHLVAQSRWEGRDVQEALDLGVSEILCSGIT</sequence>
<proteinExistence type="predicted"/>
<name>A0ABX4Q2H4_9PSED</name>
<gene>
    <name evidence="1" type="ORF">ATI02_3946</name>
</gene>
<keyword evidence="2" id="KW-1185">Reference proteome</keyword>